<name>A0A553HVW9_9PEZI</name>
<dbReference type="OrthoDB" id="3564303at2759"/>
<evidence type="ECO:0000313" key="2">
    <source>
        <dbReference type="EMBL" id="TRX92104.1"/>
    </source>
</evidence>
<evidence type="ECO:0000256" key="1">
    <source>
        <dbReference type="SAM" id="MobiDB-lite"/>
    </source>
</evidence>
<dbReference type="AlphaFoldDB" id="A0A553HVW9"/>
<sequence length="768" mass="86237">MIAITIPAGSNAMDNQLDYRSPSKEICSYSTGNSTSCFPCAPSALRPVDEINSEPTRSTLSEIGPTSSEMNPLLRMLVSHFVGAFKQLELLGPESSLSARLNDFEKLTDDQLSSGAVFLRKSHFMGTENSSSITEIQITWEKGKQDGEPEVDSSTAPDALSFYNNLDNCVNDYGSIQLFTVCYKLTLESYTGHDNEDAAHIIHHSSAVSEMATNIHGDLYHRSGETESHWAIRSSRSRSLARPPNGLPKRYTNIPVSYKYSFYREETLLCVVIQKNMRTAAMIQLGLQYIDGNTLELEDSVDRKATQFDVDAQTSIPYQKLFLKAYCRDFSKKEGTMKHESTSNQQGRSDRVKAAVNMAAQKNPETSQSQYRRKPIKRQKDFEELESDELEGKTTPGGISSKKIKVANNTGDLACPFYKMDPWKFDRCLTYKLTKMSYVKQHLLRYHDAPHCNCPVCQRPLSNKAQRDRQTDSQDCQQSQHTVYIMTAKQKREIQRATGRKITCEGKWYQVWSILFPDAKKPDSPFVKGHYFAEVLSSIRASYHGSELPAVEETFRQVMKNSQTYHEAFDELLKKIEHQVLIQSLGLGSSLHFDSIIETVGADLPVARKSPSVKSLSTNNNELLSFFPIPDDHSTIPIPSPSVIIDDKQQALGRSSEMLPCNPKPQEVPFTHNDTDVVEAHGLSLGLLDTSPFHQICRPMPHQETLSLTPEPQNTVNDNVTINMFQMGAISDFTYSSISPTAANHINIDDGIPDWVAEMQAEQHQVIL</sequence>
<accession>A0A553HVW9</accession>
<keyword evidence="3" id="KW-1185">Reference proteome</keyword>
<dbReference type="PANTHER" id="PTHR38166">
    <property type="entry name" value="C2H2-TYPE DOMAIN-CONTAINING PROTEIN-RELATED"/>
    <property type="match status" value="1"/>
</dbReference>
<organism evidence="2 3">
    <name type="scientific">Xylaria flabelliformis</name>
    <dbReference type="NCBI Taxonomy" id="2512241"/>
    <lineage>
        <taxon>Eukaryota</taxon>
        <taxon>Fungi</taxon>
        <taxon>Dikarya</taxon>
        <taxon>Ascomycota</taxon>
        <taxon>Pezizomycotina</taxon>
        <taxon>Sordariomycetes</taxon>
        <taxon>Xylariomycetidae</taxon>
        <taxon>Xylariales</taxon>
        <taxon>Xylariaceae</taxon>
        <taxon>Xylaria</taxon>
    </lineage>
</organism>
<evidence type="ECO:0000313" key="3">
    <source>
        <dbReference type="Proteomes" id="UP000319160"/>
    </source>
</evidence>
<feature type="region of interest" description="Disordered" evidence="1">
    <location>
        <begin position="360"/>
        <end position="396"/>
    </location>
</feature>
<comment type="caution">
    <text evidence="2">The sequence shown here is derived from an EMBL/GenBank/DDBJ whole genome shotgun (WGS) entry which is preliminary data.</text>
</comment>
<dbReference type="STRING" id="2512241.A0A553HVW9"/>
<dbReference type="EMBL" id="VFLP01000039">
    <property type="protein sequence ID" value="TRX92104.1"/>
    <property type="molecule type" value="Genomic_DNA"/>
</dbReference>
<dbReference type="Proteomes" id="UP000319160">
    <property type="component" value="Unassembled WGS sequence"/>
</dbReference>
<reference evidence="3" key="1">
    <citation type="submission" date="2019-06" db="EMBL/GenBank/DDBJ databases">
        <title>Draft genome sequence of the griseofulvin-producing fungus Xylaria cubensis strain G536.</title>
        <authorList>
            <person name="Mead M.E."/>
            <person name="Raja H.A."/>
            <person name="Steenwyk J.L."/>
            <person name="Knowles S.L."/>
            <person name="Oberlies N.H."/>
            <person name="Rokas A."/>
        </authorList>
    </citation>
    <scope>NUCLEOTIDE SEQUENCE [LARGE SCALE GENOMIC DNA]</scope>
    <source>
        <strain evidence="3">G536</strain>
    </source>
</reference>
<gene>
    <name evidence="2" type="ORF">FHL15_006971</name>
</gene>
<dbReference type="PANTHER" id="PTHR38166:SF1">
    <property type="entry name" value="C2H2-TYPE DOMAIN-CONTAINING PROTEIN"/>
    <property type="match status" value="1"/>
</dbReference>
<protein>
    <submittedName>
        <fullName evidence="2">Uncharacterized protein</fullName>
    </submittedName>
</protein>
<proteinExistence type="predicted"/>